<comment type="similarity">
    <text evidence="1">Belongs to the transcriptional regulatory Fis family.</text>
</comment>
<dbReference type="InterPro" id="IPR002197">
    <property type="entry name" value="HTH_Fis"/>
</dbReference>
<dbReference type="STRING" id="197479.BFW38_10915"/>
<reference evidence="5 6" key="1">
    <citation type="submission" date="2016-08" db="EMBL/GenBank/DDBJ databases">
        <authorList>
            <person name="Seilhamer J.J."/>
        </authorList>
    </citation>
    <scope>NUCLEOTIDE SEQUENCE [LARGE SCALE GENOMIC DNA]</scope>
    <source>
        <strain evidence="5 6">PH27A</strain>
    </source>
</reference>
<dbReference type="PANTHER" id="PTHR47918">
    <property type="entry name" value="DNA-BINDING PROTEIN FIS"/>
    <property type="match status" value="1"/>
</dbReference>
<dbReference type="EMBL" id="MDTQ01000001">
    <property type="protein sequence ID" value="ODC05374.1"/>
    <property type="molecule type" value="Genomic_DNA"/>
</dbReference>
<organism evidence="5 6">
    <name type="scientific">Terasakiispira papahanaumokuakeensis</name>
    <dbReference type="NCBI Taxonomy" id="197479"/>
    <lineage>
        <taxon>Bacteria</taxon>
        <taxon>Pseudomonadati</taxon>
        <taxon>Pseudomonadota</taxon>
        <taxon>Gammaproteobacteria</taxon>
        <taxon>Oceanospirillales</taxon>
        <taxon>Terasakiispira</taxon>
    </lineage>
</organism>
<sequence>MHDHHAQRPLRESVAMALEHYFEQLEGQPVSDLYAMVLGEVEGPLLETVMRHTQDNQTQASAILGLNRGTLRKKLKQYGLLDS</sequence>
<dbReference type="PRINTS" id="PR01591">
    <property type="entry name" value="DNABINDNGFIS"/>
</dbReference>
<evidence type="ECO:0000256" key="3">
    <source>
        <dbReference type="ARBA" id="ARBA00029540"/>
    </source>
</evidence>
<dbReference type="PIRSF" id="PIRSF002097">
    <property type="entry name" value="DNA-binding_Fis"/>
    <property type="match status" value="1"/>
</dbReference>
<evidence type="ECO:0000256" key="2">
    <source>
        <dbReference type="ARBA" id="ARBA00023125"/>
    </source>
</evidence>
<dbReference type="InterPro" id="IPR009057">
    <property type="entry name" value="Homeodomain-like_sf"/>
</dbReference>
<dbReference type="Pfam" id="PF02954">
    <property type="entry name" value="HTH_8"/>
    <property type="match status" value="1"/>
</dbReference>
<dbReference type="SUPFAM" id="SSF46689">
    <property type="entry name" value="Homeodomain-like"/>
    <property type="match status" value="1"/>
</dbReference>
<evidence type="ECO:0000313" key="6">
    <source>
        <dbReference type="Proteomes" id="UP000094291"/>
    </source>
</evidence>
<proteinExistence type="inferred from homology"/>
<dbReference type="PANTHER" id="PTHR47918:SF1">
    <property type="entry name" value="DNA-BINDING PROTEIN FIS"/>
    <property type="match status" value="1"/>
</dbReference>
<dbReference type="GO" id="GO:0006355">
    <property type="term" value="P:regulation of DNA-templated transcription"/>
    <property type="evidence" value="ECO:0007669"/>
    <property type="project" value="InterPro"/>
</dbReference>
<dbReference type="PRINTS" id="PR01590">
    <property type="entry name" value="HTHFIS"/>
</dbReference>
<protein>
    <recommendedName>
        <fullName evidence="3">Putative Fis-like DNA-binding protein</fullName>
    </recommendedName>
</protein>
<comment type="caution">
    <text evidence="5">The sequence shown here is derived from an EMBL/GenBank/DDBJ whole genome shotgun (WGS) entry which is preliminary data.</text>
</comment>
<gene>
    <name evidence="5" type="ORF">BFW38_10915</name>
</gene>
<keyword evidence="2" id="KW-0238">DNA-binding</keyword>
<evidence type="ECO:0000259" key="4">
    <source>
        <dbReference type="Pfam" id="PF02954"/>
    </source>
</evidence>
<dbReference type="AlphaFoldDB" id="A0A1E2VEH6"/>
<evidence type="ECO:0000313" key="5">
    <source>
        <dbReference type="EMBL" id="ODC05374.1"/>
    </source>
</evidence>
<dbReference type="InterPro" id="IPR050207">
    <property type="entry name" value="Trans_regulatory_Fis"/>
</dbReference>
<dbReference type="Gene3D" id="1.10.10.60">
    <property type="entry name" value="Homeodomain-like"/>
    <property type="match status" value="1"/>
</dbReference>
<keyword evidence="6" id="KW-1185">Reference proteome</keyword>
<dbReference type="GO" id="GO:0043565">
    <property type="term" value="F:sequence-specific DNA binding"/>
    <property type="evidence" value="ECO:0007669"/>
    <property type="project" value="InterPro"/>
</dbReference>
<dbReference type="Proteomes" id="UP000094291">
    <property type="component" value="Unassembled WGS sequence"/>
</dbReference>
<evidence type="ECO:0000256" key="1">
    <source>
        <dbReference type="ARBA" id="ARBA00008559"/>
    </source>
</evidence>
<name>A0A1E2VEH6_9GAMM</name>
<dbReference type="InterPro" id="IPR005412">
    <property type="entry name" value="Fis_DNA-bd"/>
</dbReference>
<feature type="domain" description="DNA binding HTH" evidence="4">
    <location>
        <begin position="38"/>
        <end position="78"/>
    </location>
</feature>
<accession>A0A1E2VEH6</accession>
<dbReference type="NCBIfam" id="NF001659">
    <property type="entry name" value="PRK00430.1"/>
    <property type="match status" value="1"/>
</dbReference>